<feature type="compositionally biased region" description="Polar residues" evidence="1">
    <location>
        <begin position="1"/>
        <end position="10"/>
    </location>
</feature>
<evidence type="ECO:0000313" key="2">
    <source>
        <dbReference type="EMBL" id="JAD74401.1"/>
    </source>
</evidence>
<reference evidence="2" key="1">
    <citation type="submission" date="2014-09" db="EMBL/GenBank/DDBJ databases">
        <authorList>
            <person name="Magalhaes I.L.F."/>
            <person name="Oliveira U."/>
            <person name="Santos F.R."/>
            <person name="Vidigal T.H.D.A."/>
            <person name="Brescovit A.D."/>
            <person name="Santos A.J."/>
        </authorList>
    </citation>
    <scope>NUCLEOTIDE SEQUENCE</scope>
    <source>
        <tissue evidence="2">Shoot tissue taken approximately 20 cm above the soil surface</tissue>
    </source>
</reference>
<reference evidence="2" key="2">
    <citation type="journal article" date="2015" name="Data Brief">
        <title>Shoot transcriptome of the giant reed, Arundo donax.</title>
        <authorList>
            <person name="Barrero R.A."/>
            <person name="Guerrero F.D."/>
            <person name="Moolhuijzen P."/>
            <person name="Goolsby J.A."/>
            <person name="Tidwell J."/>
            <person name="Bellgard S.E."/>
            <person name="Bellgard M.I."/>
        </authorList>
    </citation>
    <scope>NUCLEOTIDE SEQUENCE</scope>
    <source>
        <tissue evidence="2">Shoot tissue taken approximately 20 cm above the soil surface</tissue>
    </source>
</reference>
<name>A0A0A9CFN3_ARUDO</name>
<dbReference type="AlphaFoldDB" id="A0A0A9CFN3"/>
<feature type="region of interest" description="Disordered" evidence="1">
    <location>
        <begin position="1"/>
        <end position="20"/>
    </location>
</feature>
<evidence type="ECO:0000256" key="1">
    <source>
        <dbReference type="SAM" id="MobiDB-lite"/>
    </source>
</evidence>
<organism evidence="2">
    <name type="scientific">Arundo donax</name>
    <name type="common">Giant reed</name>
    <name type="synonym">Donax arundinaceus</name>
    <dbReference type="NCBI Taxonomy" id="35708"/>
    <lineage>
        <taxon>Eukaryota</taxon>
        <taxon>Viridiplantae</taxon>
        <taxon>Streptophyta</taxon>
        <taxon>Embryophyta</taxon>
        <taxon>Tracheophyta</taxon>
        <taxon>Spermatophyta</taxon>
        <taxon>Magnoliopsida</taxon>
        <taxon>Liliopsida</taxon>
        <taxon>Poales</taxon>
        <taxon>Poaceae</taxon>
        <taxon>PACMAD clade</taxon>
        <taxon>Arundinoideae</taxon>
        <taxon>Arundineae</taxon>
        <taxon>Arundo</taxon>
    </lineage>
</organism>
<proteinExistence type="predicted"/>
<accession>A0A0A9CFN3</accession>
<protein>
    <submittedName>
        <fullName evidence="2">Uncharacterized protein</fullName>
    </submittedName>
</protein>
<dbReference type="EMBL" id="GBRH01223494">
    <property type="protein sequence ID" value="JAD74401.1"/>
    <property type="molecule type" value="Transcribed_RNA"/>
</dbReference>
<sequence>MHEFNPTNMYSIRAGRAQSGVRGTRFGQWLAQSEEGDLNLCEEQLNPGM</sequence>